<proteinExistence type="predicted"/>
<accession>A0A5M8PWL4</accession>
<evidence type="ECO:0000259" key="2">
    <source>
        <dbReference type="Pfam" id="PF20163"/>
    </source>
</evidence>
<name>A0A5M8PWL4_9LECA</name>
<keyword evidence="1" id="KW-0472">Membrane</keyword>
<evidence type="ECO:0000313" key="3">
    <source>
        <dbReference type="EMBL" id="KAA6414063.1"/>
    </source>
</evidence>
<feature type="transmembrane region" description="Helical" evidence="1">
    <location>
        <begin position="422"/>
        <end position="443"/>
    </location>
</feature>
<dbReference type="InterPro" id="IPR046623">
    <property type="entry name" value="DUF6536"/>
</dbReference>
<feature type="transmembrane region" description="Helical" evidence="1">
    <location>
        <begin position="531"/>
        <end position="552"/>
    </location>
</feature>
<dbReference type="OrthoDB" id="5429634at2759"/>
<sequence>MAGGFGTLYHGSCSKTRAMSMWLHLAINVLSTILLGASNYCMQCSVAPTRKEVDIAHAKGVWLDIGVPSVRNLQHISWKRVSTWWLLGLSSVPLHLLFNSAVFESLIAEEFLALVVGAGFPSGADWNHTLTYSQNFDLWDAYPYINYINTIQSMQDQAANSTLQRLENKECIRKYESPIISGRRNLLLVVTGTANTNSTIFYAEHQTPSGYRNWNWGGQPSLQSALANADSWEIHYYPIAYCLSEIVPEGCKLQFSLPIMLIVIFCNILKALCMLLTVLKQKHAPLVTFGDAVTSFLDTPDPTTVGRCTMSKLDVMEGKWASKGSDGQVAFLPAVPQEYTLSATKSRGHYWFRAASVRRWLFCNVLCFTTLIGTAVLLRQGITGLTNSLEATSLSHLWAMGFGAVNVDSLVSVISAQGNGGLFAMILLSNLPQAILSFLYLLYNGLFTCMLQADEWSQFCAQRKALRVSSPTGAQRSTYFLHLPYVYSIPLMILSGLLHWLVSQSIFLAKVTVYQFDGPEDPDSDISTCGYSNIAIIFTLIVGTIVVAVGICNGFRRFMSSIPLVASCSAAISAACHASADDVNASLLPVMWGAVEREGDRVGHCCFSSHKVEALIAGKHYAAL</sequence>
<dbReference type="PANTHER" id="PTHR35395:SF1">
    <property type="entry name" value="DUF6536 DOMAIN-CONTAINING PROTEIN"/>
    <property type="match status" value="1"/>
</dbReference>
<dbReference type="Proteomes" id="UP000324767">
    <property type="component" value="Unassembled WGS sequence"/>
</dbReference>
<keyword evidence="1" id="KW-1133">Transmembrane helix</keyword>
<reference evidence="3 4" key="1">
    <citation type="submission" date="2019-09" db="EMBL/GenBank/DDBJ databases">
        <title>The hologenome of the rock-dwelling lichen Lasallia pustulata.</title>
        <authorList>
            <person name="Greshake Tzovaras B."/>
            <person name="Segers F."/>
            <person name="Bicker A."/>
            <person name="Dal Grande F."/>
            <person name="Otte J."/>
            <person name="Hankeln T."/>
            <person name="Schmitt I."/>
            <person name="Ebersberger I."/>
        </authorList>
    </citation>
    <scope>NUCLEOTIDE SEQUENCE [LARGE SCALE GENOMIC DNA]</scope>
    <source>
        <strain evidence="3">A1-1</strain>
    </source>
</reference>
<feature type="transmembrane region" description="Helical" evidence="1">
    <location>
        <begin position="360"/>
        <end position="378"/>
    </location>
</feature>
<dbReference type="AlphaFoldDB" id="A0A5M8PWL4"/>
<dbReference type="PANTHER" id="PTHR35395">
    <property type="entry name" value="DUF6536 DOMAIN-CONTAINING PROTEIN"/>
    <property type="match status" value="1"/>
</dbReference>
<feature type="transmembrane region" description="Helical" evidence="1">
    <location>
        <begin position="255"/>
        <end position="279"/>
    </location>
</feature>
<dbReference type="Pfam" id="PF20163">
    <property type="entry name" value="DUF6536"/>
    <property type="match status" value="1"/>
</dbReference>
<feature type="transmembrane region" description="Helical" evidence="1">
    <location>
        <begin position="485"/>
        <end position="511"/>
    </location>
</feature>
<keyword evidence="1" id="KW-0812">Transmembrane</keyword>
<organism evidence="3 4">
    <name type="scientific">Lasallia pustulata</name>
    <dbReference type="NCBI Taxonomy" id="136370"/>
    <lineage>
        <taxon>Eukaryota</taxon>
        <taxon>Fungi</taxon>
        <taxon>Dikarya</taxon>
        <taxon>Ascomycota</taxon>
        <taxon>Pezizomycotina</taxon>
        <taxon>Lecanoromycetes</taxon>
        <taxon>OSLEUM clade</taxon>
        <taxon>Umbilicariomycetidae</taxon>
        <taxon>Umbilicariales</taxon>
        <taxon>Umbilicariaceae</taxon>
        <taxon>Lasallia</taxon>
    </lineage>
</organism>
<dbReference type="EMBL" id="VXIT01000003">
    <property type="protein sequence ID" value="KAA6414063.1"/>
    <property type="molecule type" value="Genomic_DNA"/>
</dbReference>
<feature type="transmembrane region" description="Helical" evidence="1">
    <location>
        <begin position="21"/>
        <end position="40"/>
    </location>
</feature>
<gene>
    <name evidence="3" type="ORF">FRX48_02425</name>
</gene>
<comment type="caution">
    <text evidence="3">The sequence shown here is derived from an EMBL/GenBank/DDBJ whole genome shotgun (WGS) entry which is preliminary data.</text>
</comment>
<protein>
    <recommendedName>
        <fullName evidence="2">DUF6536 domain-containing protein</fullName>
    </recommendedName>
</protein>
<evidence type="ECO:0000256" key="1">
    <source>
        <dbReference type="SAM" id="Phobius"/>
    </source>
</evidence>
<evidence type="ECO:0000313" key="4">
    <source>
        <dbReference type="Proteomes" id="UP000324767"/>
    </source>
</evidence>
<feature type="domain" description="DUF6536" evidence="2">
    <location>
        <begin position="4"/>
        <end position="120"/>
    </location>
</feature>